<reference evidence="1 2" key="1">
    <citation type="journal article" date="2022" name="Nat. Ecol. Evol.">
        <title>A masculinizing supergene underlies an exaggerated male reproductive morph in a spider.</title>
        <authorList>
            <person name="Hendrickx F."/>
            <person name="De Corte Z."/>
            <person name="Sonet G."/>
            <person name="Van Belleghem S.M."/>
            <person name="Kostlbacher S."/>
            <person name="Vangestel C."/>
        </authorList>
    </citation>
    <scope>NUCLEOTIDE SEQUENCE [LARGE SCALE GENOMIC DNA]</scope>
    <source>
        <strain evidence="1">W744_W776</strain>
    </source>
</reference>
<proteinExistence type="predicted"/>
<name>A0AAV6VMG8_9ARAC</name>
<protein>
    <submittedName>
        <fullName evidence="1">Uncharacterized protein</fullName>
    </submittedName>
</protein>
<sequence>MRLVIIPSIHLTPIQSLTTPVHPHRNTSLRVYSLSENRPVNTTLAVQHVPVTVLPRQVTPQLGVQLRAHVGHVFQLGDAAPVVRGPDGEQLRVAVRAEGELRGEQYEPEQEVLVAAARPRVREHRVEGHLFSD</sequence>
<organism evidence="1 2">
    <name type="scientific">Oedothorax gibbosus</name>
    <dbReference type="NCBI Taxonomy" id="931172"/>
    <lineage>
        <taxon>Eukaryota</taxon>
        <taxon>Metazoa</taxon>
        <taxon>Ecdysozoa</taxon>
        <taxon>Arthropoda</taxon>
        <taxon>Chelicerata</taxon>
        <taxon>Arachnida</taxon>
        <taxon>Araneae</taxon>
        <taxon>Araneomorphae</taxon>
        <taxon>Entelegynae</taxon>
        <taxon>Araneoidea</taxon>
        <taxon>Linyphiidae</taxon>
        <taxon>Erigoninae</taxon>
        <taxon>Oedothorax</taxon>
    </lineage>
</organism>
<accession>A0AAV6VMG8</accession>
<comment type="caution">
    <text evidence="1">The sequence shown here is derived from an EMBL/GenBank/DDBJ whole genome shotgun (WGS) entry which is preliminary data.</text>
</comment>
<keyword evidence="2" id="KW-1185">Reference proteome</keyword>
<dbReference type="EMBL" id="JAFNEN010000057">
    <property type="protein sequence ID" value="KAG8197285.1"/>
    <property type="molecule type" value="Genomic_DNA"/>
</dbReference>
<evidence type="ECO:0000313" key="2">
    <source>
        <dbReference type="Proteomes" id="UP000827092"/>
    </source>
</evidence>
<evidence type="ECO:0000313" key="1">
    <source>
        <dbReference type="EMBL" id="KAG8197285.1"/>
    </source>
</evidence>
<gene>
    <name evidence="1" type="ORF">JTE90_007531</name>
</gene>
<dbReference type="AlphaFoldDB" id="A0AAV6VMG8"/>
<dbReference type="Proteomes" id="UP000827092">
    <property type="component" value="Unassembled WGS sequence"/>
</dbReference>